<dbReference type="AlphaFoldDB" id="A0A840QLW5"/>
<dbReference type="RefSeq" id="WP_184662849.1">
    <property type="nucleotide sequence ID" value="NZ_JACHHB010000002.1"/>
</dbReference>
<protein>
    <recommendedName>
        <fullName evidence="4">Non-ribosomal peptide synthetase module</fullName>
    </recommendedName>
</protein>
<keyword evidence="3" id="KW-1185">Reference proteome</keyword>
<feature type="transmembrane region" description="Helical" evidence="1">
    <location>
        <begin position="92"/>
        <end position="110"/>
    </location>
</feature>
<evidence type="ECO:0000313" key="3">
    <source>
        <dbReference type="Proteomes" id="UP000551878"/>
    </source>
</evidence>
<evidence type="ECO:0000313" key="2">
    <source>
        <dbReference type="EMBL" id="MBB5172364.1"/>
    </source>
</evidence>
<dbReference type="EMBL" id="JACHHB010000002">
    <property type="protein sequence ID" value="MBB5172364.1"/>
    <property type="molecule type" value="Genomic_DNA"/>
</dbReference>
<keyword evidence="1" id="KW-0812">Transmembrane</keyword>
<keyword evidence="1" id="KW-0472">Membrane</keyword>
<proteinExistence type="predicted"/>
<reference evidence="2 3" key="1">
    <citation type="submission" date="2020-08" db="EMBL/GenBank/DDBJ databases">
        <title>Genomic Encyclopedia of Type Strains, Phase IV (KMG-IV): sequencing the most valuable type-strain genomes for metagenomic binning, comparative biology and taxonomic classification.</title>
        <authorList>
            <person name="Goeker M."/>
        </authorList>
    </citation>
    <scope>NUCLEOTIDE SEQUENCE [LARGE SCALE GENOMIC DNA]</scope>
    <source>
        <strain evidence="2 3">DSM 24696</strain>
    </source>
</reference>
<name>A0A840QLW5_9BACI</name>
<accession>A0A840QLW5</accession>
<dbReference type="Proteomes" id="UP000551878">
    <property type="component" value="Unassembled WGS sequence"/>
</dbReference>
<gene>
    <name evidence="2" type="ORF">HNQ41_000508</name>
</gene>
<evidence type="ECO:0000256" key="1">
    <source>
        <dbReference type="SAM" id="Phobius"/>
    </source>
</evidence>
<organism evidence="2 3">
    <name type="scientific">Texcoconibacillus texcoconensis</name>
    <dbReference type="NCBI Taxonomy" id="1095777"/>
    <lineage>
        <taxon>Bacteria</taxon>
        <taxon>Bacillati</taxon>
        <taxon>Bacillota</taxon>
        <taxon>Bacilli</taxon>
        <taxon>Bacillales</taxon>
        <taxon>Bacillaceae</taxon>
        <taxon>Texcoconibacillus</taxon>
    </lineage>
</organism>
<evidence type="ECO:0008006" key="4">
    <source>
        <dbReference type="Google" id="ProtNLM"/>
    </source>
</evidence>
<dbReference type="InterPro" id="IPR045707">
    <property type="entry name" value="DUF6063"/>
</dbReference>
<comment type="caution">
    <text evidence="2">The sequence shown here is derived from an EMBL/GenBank/DDBJ whole genome shotgun (WGS) entry which is preliminary data.</text>
</comment>
<keyword evidence="1" id="KW-1133">Transmembrane helix</keyword>
<dbReference type="Pfam" id="PF19539">
    <property type="entry name" value="DUF6063"/>
    <property type="match status" value="1"/>
</dbReference>
<sequence>MRYDQEQVTQAFAIFSRLAAHGETHEDDLRTYFGDDAVRGVLDLFAQQVECVIITAGEKMYLVPKATTSMYHVKNDTLKKRYLKASAKNEDLYFMYFAVIVLFGMFYDSYQTMEPTLEYTSLSEWLDQLNERFDVIRGHDEETLARAEEDHEYNWRLLLEKWDQLDDLKETVKKQDRRTQSRLGFLNGVKQFLEDQGLVDDIGNHELTLTEKAKVIVQKYYMDLEHNRGILEFMYQWEEAEVNE</sequence>